<evidence type="ECO:0000313" key="2">
    <source>
        <dbReference type="Proteomes" id="UP000198607"/>
    </source>
</evidence>
<dbReference type="EMBL" id="FNCY01000004">
    <property type="protein sequence ID" value="SDH19228.1"/>
    <property type="molecule type" value="Genomic_DNA"/>
</dbReference>
<dbReference type="OrthoDB" id="1448692at2"/>
<organism evidence="1 2">
    <name type="scientific">Propionivibrio dicarboxylicus</name>
    <dbReference type="NCBI Taxonomy" id="83767"/>
    <lineage>
        <taxon>Bacteria</taxon>
        <taxon>Pseudomonadati</taxon>
        <taxon>Pseudomonadota</taxon>
        <taxon>Betaproteobacteria</taxon>
        <taxon>Rhodocyclales</taxon>
        <taxon>Rhodocyclaceae</taxon>
        <taxon>Propionivibrio</taxon>
    </lineage>
</organism>
<dbReference type="AlphaFoldDB" id="A0A1G8AE69"/>
<name>A0A1G8AE69_9RHOO</name>
<sequence>MPYQSEFESNGIYTKFYGRIHAGEIEEASRRLRNHPLALGRIDYCVCDFLDVDEFVITDFEVLMLAAHDHQAIDINPELRIAIVAADARVKAIARLYAGSPLMRRNAGIFASLDEAYEWVDSAYGAHPGKTGFVDVRVA</sequence>
<accession>A0A1G8AE69</accession>
<keyword evidence="2" id="KW-1185">Reference proteome</keyword>
<gene>
    <name evidence="1" type="ORF">SAMN05660652_01359</name>
</gene>
<reference evidence="1 2" key="1">
    <citation type="submission" date="2016-10" db="EMBL/GenBank/DDBJ databases">
        <authorList>
            <person name="de Groot N.N."/>
        </authorList>
    </citation>
    <scope>NUCLEOTIDE SEQUENCE [LARGE SCALE GENOMIC DNA]</scope>
    <source>
        <strain evidence="1 2">DSM 5885</strain>
    </source>
</reference>
<evidence type="ECO:0000313" key="1">
    <source>
        <dbReference type="EMBL" id="SDH19228.1"/>
    </source>
</evidence>
<evidence type="ECO:0008006" key="3">
    <source>
        <dbReference type="Google" id="ProtNLM"/>
    </source>
</evidence>
<dbReference type="STRING" id="83767.SAMN05660652_01359"/>
<dbReference type="RefSeq" id="WP_091935783.1">
    <property type="nucleotide sequence ID" value="NZ_FNCY01000004.1"/>
</dbReference>
<proteinExistence type="predicted"/>
<protein>
    <recommendedName>
        <fullName evidence="3">SpoIIAA-like</fullName>
    </recommendedName>
</protein>
<dbReference type="Proteomes" id="UP000198607">
    <property type="component" value="Unassembled WGS sequence"/>
</dbReference>